<dbReference type="SUPFAM" id="SSF161098">
    <property type="entry name" value="MetI-like"/>
    <property type="match status" value="1"/>
</dbReference>
<evidence type="ECO:0000256" key="3">
    <source>
        <dbReference type="ARBA" id="ARBA00022475"/>
    </source>
</evidence>
<evidence type="ECO:0000256" key="5">
    <source>
        <dbReference type="ARBA" id="ARBA00022989"/>
    </source>
</evidence>
<keyword evidence="4 7" id="KW-0812">Transmembrane</keyword>
<organism evidence="8 9">
    <name type="scientific">Piscinibacter gummiphilus</name>
    <dbReference type="NCBI Taxonomy" id="946333"/>
    <lineage>
        <taxon>Bacteria</taxon>
        <taxon>Pseudomonadati</taxon>
        <taxon>Pseudomonadota</taxon>
        <taxon>Betaproteobacteria</taxon>
        <taxon>Burkholderiales</taxon>
        <taxon>Sphaerotilaceae</taxon>
        <taxon>Piscinibacter</taxon>
    </lineage>
</organism>
<feature type="transmembrane region" description="Helical" evidence="7">
    <location>
        <begin position="145"/>
        <end position="165"/>
    </location>
</feature>
<keyword evidence="2 7" id="KW-0813">Transport</keyword>
<dbReference type="CDD" id="cd06261">
    <property type="entry name" value="TM_PBP2"/>
    <property type="match status" value="1"/>
</dbReference>
<evidence type="ECO:0000256" key="4">
    <source>
        <dbReference type="ARBA" id="ARBA00022692"/>
    </source>
</evidence>
<comment type="similarity">
    <text evidence="7">Belongs to the binding-protein-dependent transport system permease family.</text>
</comment>
<feature type="transmembrane region" description="Helical" evidence="7">
    <location>
        <begin position="22"/>
        <end position="42"/>
    </location>
</feature>
<evidence type="ECO:0000256" key="6">
    <source>
        <dbReference type="ARBA" id="ARBA00023136"/>
    </source>
</evidence>
<dbReference type="AlphaFoldDB" id="A0A1W6L4K3"/>
<evidence type="ECO:0000313" key="8">
    <source>
        <dbReference type="EMBL" id="ARN19117.1"/>
    </source>
</evidence>
<dbReference type="OrthoDB" id="8545756at2"/>
<keyword evidence="9" id="KW-1185">Reference proteome</keyword>
<dbReference type="InterPro" id="IPR035906">
    <property type="entry name" value="MetI-like_sf"/>
</dbReference>
<feature type="transmembrane region" description="Helical" evidence="7">
    <location>
        <begin position="239"/>
        <end position="260"/>
    </location>
</feature>
<feature type="transmembrane region" description="Helical" evidence="7">
    <location>
        <begin position="84"/>
        <end position="109"/>
    </location>
</feature>
<dbReference type="KEGG" id="rgu:A4W93_03840"/>
<reference evidence="8 9" key="1">
    <citation type="submission" date="2016-04" db="EMBL/GenBank/DDBJ databases">
        <title>Complete genome sequence of natural rubber-degrading, novel Gram-negative bacterium, Rhizobacter gummiphilus strain NS21.</title>
        <authorList>
            <person name="Tabata M."/>
            <person name="Kasai D."/>
            <person name="Fukuda M."/>
        </authorList>
    </citation>
    <scope>NUCLEOTIDE SEQUENCE [LARGE SCALE GENOMIC DNA]</scope>
    <source>
        <strain evidence="8 9">NS21</strain>
    </source>
</reference>
<proteinExistence type="inferred from homology"/>
<evidence type="ECO:0000313" key="9">
    <source>
        <dbReference type="Proteomes" id="UP000193427"/>
    </source>
</evidence>
<dbReference type="Gene3D" id="1.10.3720.10">
    <property type="entry name" value="MetI-like"/>
    <property type="match status" value="1"/>
</dbReference>
<evidence type="ECO:0000256" key="1">
    <source>
        <dbReference type="ARBA" id="ARBA00004651"/>
    </source>
</evidence>
<dbReference type="STRING" id="946333.A4W93_03840"/>
<accession>A0A1W6L4K3</accession>
<dbReference type="InterPro" id="IPR000515">
    <property type="entry name" value="MetI-like"/>
</dbReference>
<feature type="transmembrane region" description="Helical" evidence="7">
    <location>
        <begin position="121"/>
        <end position="138"/>
    </location>
</feature>
<dbReference type="Pfam" id="PF00528">
    <property type="entry name" value="BPD_transp_1"/>
    <property type="match status" value="1"/>
</dbReference>
<keyword evidence="3" id="KW-1003">Cell membrane</keyword>
<dbReference type="RefSeq" id="WP_085749360.1">
    <property type="nucleotide sequence ID" value="NZ_BSPR01000002.1"/>
</dbReference>
<dbReference type="GO" id="GO:0005886">
    <property type="term" value="C:plasma membrane"/>
    <property type="evidence" value="ECO:0007669"/>
    <property type="project" value="UniProtKB-SubCell"/>
</dbReference>
<dbReference type="PROSITE" id="PS50928">
    <property type="entry name" value="ABC_TM1"/>
    <property type="match status" value="1"/>
</dbReference>
<dbReference type="Proteomes" id="UP000193427">
    <property type="component" value="Chromosome"/>
</dbReference>
<gene>
    <name evidence="8" type="ORF">A4W93_03840</name>
</gene>
<sequence length="275" mass="28942">MTSAAVLAPPDVAPAPAGSRRVGHWVAGTLSLVACVVLWHLLSTFHVRTPVITFANVPPPLEVAQAGLDLLGSPKLLQHLGWSLFRIAAGFAAAAVAGIGLGLLIGRFAWAQAVLAPPLEVLRPVPAVAWIPLAILMFPSSEVSMIFVTFTGAVFPILLNTIHGVEGADARLVASARSLGCRGGRVFTQVILPAAAPSIATGLSIGMGTCWFCLVSAEMISGQFGIGYYTWESYTLQNYAGIVVGMLWIGLFGMGSSALIRQAARWLMPWQEGRA</sequence>
<keyword evidence="5 7" id="KW-1133">Transmembrane helix</keyword>
<dbReference type="PANTHER" id="PTHR30151">
    <property type="entry name" value="ALKANE SULFONATE ABC TRANSPORTER-RELATED, MEMBRANE SUBUNIT"/>
    <property type="match status" value="1"/>
</dbReference>
<evidence type="ECO:0000256" key="2">
    <source>
        <dbReference type="ARBA" id="ARBA00022448"/>
    </source>
</evidence>
<protein>
    <submittedName>
        <fullName evidence="8">ABC transporter permease</fullName>
    </submittedName>
</protein>
<evidence type="ECO:0000256" key="7">
    <source>
        <dbReference type="RuleBase" id="RU363032"/>
    </source>
</evidence>
<dbReference type="EMBL" id="CP015118">
    <property type="protein sequence ID" value="ARN19117.1"/>
    <property type="molecule type" value="Genomic_DNA"/>
</dbReference>
<name>A0A1W6L4K3_9BURK</name>
<dbReference type="PANTHER" id="PTHR30151:SF0">
    <property type="entry name" value="ABC TRANSPORTER PERMEASE PROTEIN MJ0413-RELATED"/>
    <property type="match status" value="1"/>
</dbReference>
<keyword evidence="6 7" id="KW-0472">Membrane</keyword>
<dbReference type="GO" id="GO:0042918">
    <property type="term" value="P:alkanesulfonate transmembrane transport"/>
    <property type="evidence" value="ECO:0007669"/>
    <property type="project" value="UniProtKB-ARBA"/>
</dbReference>
<dbReference type="FunFam" id="1.10.3720.10:FF:000003">
    <property type="entry name" value="Aliphatic sulfonate ABC transporter permease"/>
    <property type="match status" value="1"/>
</dbReference>
<comment type="subcellular location">
    <subcellularLocation>
        <location evidence="1 7">Cell membrane</location>
        <topology evidence="1 7">Multi-pass membrane protein</topology>
    </subcellularLocation>
</comment>